<reference evidence="8 9" key="1">
    <citation type="journal article" date="2017" name="BMC Genomics">
        <title>Genomic analysis of methanogenic archaea reveals a shift towards energy conservation.</title>
        <authorList>
            <person name="Gilmore S.P."/>
            <person name="Henske J.K."/>
            <person name="Sexton J.A."/>
            <person name="Solomon K.V."/>
            <person name="Seppala S."/>
            <person name="Yoo J.I."/>
            <person name="Huyett L.M."/>
            <person name="Pressman A."/>
            <person name="Cogan J.Z."/>
            <person name="Kivenson V."/>
            <person name="Peng X."/>
            <person name="Tan Y."/>
            <person name="Valentine D.L."/>
            <person name="O'Malley M.A."/>
        </authorList>
    </citation>
    <scope>NUCLEOTIDE SEQUENCE [LARGE SCALE GENOMIC DNA]</scope>
    <source>
        <strain evidence="8 9">M.o.H.</strain>
    </source>
</reference>
<feature type="transmembrane region" description="Helical" evidence="6">
    <location>
        <begin position="73"/>
        <end position="92"/>
    </location>
</feature>
<feature type="transmembrane region" description="Helical" evidence="6">
    <location>
        <begin position="48"/>
        <end position="66"/>
    </location>
</feature>
<evidence type="ECO:0000256" key="1">
    <source>
        <dbReference type="ARBA" id="ARBA00004651"/>
    </source>
</evidence>
<dbReference type="RefSeq" id="WP_069583374.1">
    <property type="nucleotide sequence ID" value="NZ_LMVM01000001.1"/>
</dbReference>
<keyword evidence="3 6" id="KW-0812">Transmembrane</keyword>
<organism evidence="8 9">
    <name type="scientific">Methanobacterium bryantii</name>
    <dbReference type="NCBI Taxonomy" id="2161"/>
    <lineage>
        <taxon>Archaea</taxon>
        <taxon>Methanobacteriati</taxon>
        <taxon>Methanobacteriota</taxon>
        <taxon>Methanomada group</taxon>
        <taxon>Methanobacteria</taxon>
        <taxon>Methanobacteriales</taxon>
        <taxon>Methanobacteriaceae</taxon>
        <taxon>Methanobacterium</taxon>
    </lineage>
</organism>
<evidence type="ECO:0000256" key="2">
    <source>
        <dbReference type="ARBA" id="ARBA00022475"/>
    </source>
</evidence>
<sequence>MEKKGVISRFKILARPTGSPKWGHAIRAIILMILAGLIAHFLGFDRGIGVIMFVTLLASIIIDISLPIRKVAILAILGLFMTVLAFLSAYLALSSLEIFIFFTVIWAFFTTSLYIFGAAEGSLGFTFFLIYFVAVLMVNTGSNPVEWCIYSVLPYLVVSILFIPKIWLEKRKIREMVTVGFNPQSSIQSVFITLKILSGVSLKSNYYDIFKLGSYLKGLRTYSDLIASRLPLKSKECFNNFLKAADKFSLKVSNNFKSNGDMVDLKEIDDALLEVESCFSGNNNVIFELSQGIKDILNKSNKLLSGTSKKDVKKIETSKISFKEVLEANFNINNIYIRHTIRFTLAMTIALILVYFNHERSVIWVTMGILIILKPDITSTVNNLISRVGFNLFAIIIAIIISFIFPHYVLIWLAFIMLFLFRAFFPGYMGLSIMAITVFIVLVWPTGTVFENAIARLVDISIGGIIAFIFAYVILPSRVTVNLPDQLIKTIKANINYANQVLTISKNYDSNILKCFKKYIGEDNNLEAGIKKLEDTFEDINDDLKLYNGLMILNKKVAADLTAASAILSKDPEKLQQDSDIHVNKLKDMLHKFEVPLNGDINQLKLNPDVLKMDHSYDPQNSELEQLLNWITADIQLIIKGMEIAVETGALSRYNKLD</sequence>
<dbReference type="PANTHER" id="PTHR30509">
    <property type="entry name" value="P-HYDROXYBENZOIC ACID EFFLUX PUMP SUBUNIT-RELATED"/>
    <property type="match status" value="1"/>
</dbReference>
<accession>A0A2A2H9H7</accession>
<feature type="transmembrane region" description="Helical" evidence="6">
    <location>
        <begin position="457"/>
        <end position="475"/>
    </location>
</feature>
<feature type="transmembrane region" description="Helical" evidence="6">
    <location>
        <begin position="21"/>
        <end position="42"/>
    </location>
</feature>
<feature type="transmembrane region" description="Helical" evidence="6">
    <location>
        <begin position="362"/>
        <end position="385"/>
    </location>
</feature>
<evidence type="ECO:0000256" key="3">
    <source>
        <dbReference type="ARBA" id="ARBA00022692"/>
    </source>
</evidence>
<feature type="transmembrane region" description="Helical" evidence="6">
    <location>
        <begin position="427"/>
        <end position="445"/>
    </location>
</feature>
<feature type="domain" description="Integral membrane bound transporter" evidence="7">
    <location>
        <begin position="350"/>
        <end position="470"/>
    </location>
</feature>
<evidence type="ECO:0000259" key="7">
    <source>
        <dbReference type="Pfam" id="PF13515"/>
    </source>
</evidence>
<evidence type="ECO:0000256" key="4">
    <source>
        <dbReference type="ARBA" id="ARBA00022989"/>
    </source>
</evidence>
<proteinExistence type="predicted"/>
<dbReference type="Proteomes" id="UP000217784">
    <property type="component" value="Unassembled WGS sequence"/>
</dbReference>
<evidence type="ECO:0000313" key="9">
    <source>
        <dbReference type="Proteomes" id="UP000217784"/>
    </source>
</evidence>
<name>A0A2A2H9H7_METBR</name>
<feature type="transmembrane region" description="Helical" evidence="6">
    <location>
        <begin position="147"/>
        <end position="168"/>
    </location>
</feature>
<evidence type="ECO:0000256" key="5">
    <source>
        <dbReference type="ARBA" id="ARBA00023136"/>
    </source>
</evidence>
<evidence type="ECO:0000313" key="8">
    <source>
        <dbReference type="EMBL" id="PAV05920.1"/>
    </source>
</evidence>
<feature type="transmembrane region" description="Helical" evidence="6">
    <location>
        <begin position="340"/>
        <end position="356"/>
    </location>
</feature>
<gene>
    <name evidence="8" type="ORF">ASJ80_13770</name>
</gene>
<dbReference type="GO" id="GO:0005886">
    <property type="term" value="C:plasma membrane"/>
    <property type="evidence" value="ECO:0007669"/>
    <property type="project" value="UniProtKB-SubCell"/>
</dbReference>
<keyword evidence="2" id="KW-1003">Cell membrane</keyword>
<dbReference type="Pfam" id="PF13515">
    <property type="entry name" value="FUSC_2"/>
    <property type="match status" value="1"/>
</dbReference>
<keyword evidence="4 6" id="KW-1133">Transmembrane helix</keyword>
<feature type="transmembrane region" description="Helical" evidence="6">
    <location>
        <begin position="392"/>
        <end position="421"/>
    </location>
</feature>
<dbReference type="InterPro" id="IPR049453">
    <property type="entry name" value="Memb_transporter_dom"/>
</dbReference>
<dbReference type="AlphaFoldDB" id="A0A2A2H9H7"/>
<feature type="transmembrane region" description="Helical" evidence="6">
    <location>
        <begin position="123"/>
        <end position="141"/>
    </location>
</feature>
<dbReference type="PANTHER" id="PTHR30509:SF9">
    <property type="entry name" value="MULTIDRUG RESISTANCE PROTEIN MDTO"/>
    <property type="match status" value="1"/>
</dbReference>
<protein>
    <recommendedName>
        <fullName evidence="7">Integral membrane bound transporter domain-containing protein</fullName>
    </recommendedName>
</protein>
<comment type="caution">
    <text evidence="8">The sequence shown here is derived from an EMBL/GenBank/DDBJ whole genome shotgun (WGS) entry which is preliminary data.</text>
</comment>
<keyword evidence="9" id="KW-1185">Reference proteome</keyword>
<evidence type="ECO:0000256" key="6">
    <source>
        <dbReference type="SAM" id="Phobius"/>
    </source>
</evidence>
<feature type="transmembrane region" description="Helical" evidence="6">
    <location>
        <begin position="98"/>
        <end position="116"/>
    </location>
</feature>
<comment type="subcellular location">
    <subcellularLocation>
        <location evidence="1">Cell membrane</location>
        <topology evidence="1">Multi-pass membrane protein</topology>
    </subcellularLocation>
</comment>
<dbReference type="EMBL" id="LMVM01000001">
    <property type="protein sequence ID" value="PAV05920.1"/>
    <property type="molecule type" value="Genomic_DNA"/>
</dbReference>
<dbReference type="OrthoDB" id="70468at2157"/>
<keyword evidence="5 6" id="KW-0472">Membrane</keyword>